<sequence length="131" mass="15008">MYYYQFHLLATKCPAVLHFVISSSLYQRIPTKWRIYKCPAVLFFLSSVLFSFFKFFFSIYALFVAFFTFFPIGFARQIQLSPALTRCRNSSDDASEFALLPQQLGCPAHLRGTLCVCASPQESRWVMGGSV</sequence>
<feature type="transmembrane region" description="Helical" evidence="1">
    <location>
        <begin position="35"/>
        <end position="53"/>
    </location>
</feature>
<protein>
    <submittedName>
        <fullName evidence="2">Uncharacterized protein</fullName>
    </submittedName>
</protein>
<proteinExistence type="predicted"/>
<comment type="caution">
    <text evidence="2">The sequence shown here is derived from an EMBL/GenBank/DDBJ whole genome shotgun (WGS) entry which is preliminary data.</text>
</comment>
<keyword evidence="3" id="KW-1185">Reference proteome</keyword>
<evidence type="ECO:0000256" key="1">
    <source>
        <dbReference type="SAM" id="Phobius"/>
    </source>
</evidence>
<evidence type="ECO:0000313" key="2">
    <source>
        <dbReference type="EMBL" id="KAI0509945.1"/>
    </source>
</evidence>
<dbReference type="Proteomes" id="UP000829196">
    <property type="component" value="Unassembled WGS sequence"/>
</dbReference>
<reference evidence="2" key="1">
    <citation type="journal article" date="2022" name="Front. Genet.">
        <title>Chromosome-Scale Assembly of the Dendrobium nobile Genome Provides Insights Into the Molecular Mechanism of the Biosynthesis of the Medicinal Active Ingredient of Dendrobium.</title>
        <authorList>
            <person name="Xu Q."/>
            <person name="Niu S.-C."/>
            <person name="Li K.-L."/>
            <person name="Zheng P.-J."/>
            <person name="Zhang X.-J."/>
            <person name="Jia Y."/>
            <person name="Liu Y."/>
            <person name="Niu Y.-X."/>
            <person name="Yu L.-H."/>
            <person name="Chen D.-F."/>
            <person name="Zhang G.-Q."/>
        </authorList>
    </citation>
    <scope>NUCLEOTIDE SEQUENCE</scope>
    <source>
        <tissue evidence="2">Leaf</tissue>
    </source>
</reference>
<organism evidence="2 3">
    <name type="scientific">Dendrobium nobile</name>
    <name type="common">Orchid</name>
    <dbReference type="NCBI Taxonomy" id="94219"/>
    <lineage>
        <taxon>Eukaryota</taxon>
        <taxon>Viridiplantae</taxon>
        <taxon>Streptophyta</taxon>
        <taxon>Embryophyta</taxon>
        <taxon>Tracheophyta</taxon>
        <taxon>Spermatophyta</taxon>
        <taxon>Magnoliopsida</taxon>
        <taxon>Liliopsida</taxon>
        <taxon>Asparagales</taxon>
        <taxon>Orchidaceae</taxon>
        <taxon>Epidendroideae</taxon>
        <taxon>Malaxideae</taxon>
        <taxon>Dendrobiinae</taxon>
        <taxon>Dendrobium</taxon>
    </lineage>
</organism>
<accession>A0A8T3BD98</accession>
<keyword evidence="1" id="KW-1133">Transmembrane helix</keyword>
<name>A0A8T3BD98_DENNO</name>
<keyword evidence="1" id="KW-0812">Transmembrane</keyword>
<evidence type="ECO:0000313" key="3">
    <source>
        <dbReference type="Proteomes" id="UP000829196"/>
    </source>
</evidence>
<gene>
    <name evidence="2" type="ORF">KFK09_010545</name>
</gene>
<dbReference type="EMBL" id="JAGYWB010000009">
    <property type="protein sequence ID" value="KAI0509945.1"/>
    <property type="molecule type" value="Genomic_DNA"/>
</dbReference>
<keyword evidence="1" id="KW-0472">Membrane</keyword>
<dbReference type="AlphaFoldDB" id="A0A8T3BD98"/>